<proteinExistence type="predicted"/>
<feature type="transmembrane region" description="Helical" evidence="1">
    <location>
        <begin position="122"/>
        <end position="153"/>
    </location>
</feature>
<protein>
    <submittedName>
        <fullName evidence="2">Uncharacterized protein</fullName>
    </submittedName>
</protein>
<feature type="transmembrane region" description="Helical" evidence="1">
    <location>
        <begin position="87"/>
        <end position="110"/>
    </location>
</feature>
<dbReference type="RefSeq" id="WP_141647003.1">
    <property type="nucleotide sequence ID" value="NZ_VIFM01000201.1"/>
</dbReference>
<accession>A0A540WQF4</accession>
<evidence type="ECO:0000313" key="3">
    <source>
        <dbReference type="Proteomes" id="UP000315369"/>
    </source>
</evidence>
<dbReference type="AlphaFoldDB" id="A0A540WQF4"/>
<evidence type="ECO:0000256" key="1">
    <source>
        <dbReference type="SAM" id="Phobius"/>
    </source>
</evidence>
<keyword evidence="1" id="KW-1133">Transmembrane helix</keyword>
<name>A0A540WQF4_9BACT</name>
<gene>
    <name evidence="2" type="ORF">FJV41_35305</name>
</gene>
<organism evidence="2 3">
    <name type="scientific">Myxococcus llanfairpwllgwyngyllgogerychwyrndrobwllllantysiliogogogochensis</name>
    <dbReference type="NCBI Taxonomy" id="2590453"/>
    <lineage>
        <taxon>Bacteria</taxon>
        <taxon>Pseudomonadati</taxon>
        <taxon>Myxococcota</taxon>
        <taxon>Myxococcia</taxon>
        <taxon>Myxococcales</taxon>
        <taxon>Cystobacterineae</taxon>
        <taxon>Myxococcaceae</taxon>
        <taxon>Myxococcus</taxon>
    </lineage>
</organism>
<keyword evidence="3" id="KW-1185">Reference proteome</keyword>
<reference evidence="2 3" key="1">
    <citation type="submission" date="2019-06" db="EMBL/GenBank/DDBJ databases">
        <authorList>
            <person name="Livingstone P."/>
            <person name="Whitworth D."/>
        </authorList>
    </citation>
    <scope>NUCLEOTIDE SEQUENCE [LARGE SCALE GENOMIC DNA]</scope>
    <source>
        <strain evidence="2 3">AM401</strain>
    </source>
</reference>
<feature type="transmembrane region" description="Helical" evidence="1">
    <location>
        <begin position="207"/>
        <end position="230"/>
    </location>
</feature>
<feature type="transmembrane region" description="Helical" evidence="1">
    <location>
        <begin position="236"/>
        <end position="259"/>
    </location>
</feature>
<dbReference type="Proteomes" id="UP000315369">
    <property type="component" value="Unassembled WGS sequence"/>
</dbReference>
<feature type="transmembrane region" description="Helical" evidence="1">
    <location>
        <begin position="173"/>
        <end position="195"/>
    </location>
</feature>
<dbReference type="EMBL" id="VIFM01000201">
    <property type="protein sequence ID" value="TQF11242.1"/>
    <property type="molecule type" value="Genomic_DNA"/>
</dbReference>
<sequence>MRRPFLIAALVLLALCVLVEVGSPILLPQKSPDCSALSGTKPCAPLPPGFPEDCRPLHTAICEGEDVDPSDVVRTQKENPPTPGLGIPYLALVDALLLLTLGLMGASLIIPERVHGRVQGLATLIGSIVALLTGFGLLMAAIALTLTMITLVASVPFGTLAYLAVWGFFNRGGAAGTLGFLMFLKLAAGVCLVLAHQRFLQNKGLVLLYLTSLLANAVVSLLHGLVPGILVSITDAVSAIIVAILGLIWAVLLLVGALVSILKVLRLKRAAPA</sequence>
<evidence type="ECO:0000313" key="2">
    <source>
        <dbReference type="EMBL" id="TQF11242.1"/>
    </source>
</evidence>
<comment type="caution">
    <text evidence="2">The sequence shown here is derived from an EMBL/GenBank/DDBJ whole genome shotgun (WGS) entry which is preliminary data.</text>
</comment>
<dbReference type="OrthoDB" id="5109049at2"/>
<keyword evidence="1" id="KW-0812">Transmembrane</keyword>
<keyword evidence="1" id="KW-0472">Membrane</keyword>